<sequence>MKLKDLFRWFHEQLQNYNLFIPDENDYEDENDEPKDPIIILKQQRYATRLYVFLLIITLYILYIVALIYPQTRIITVPNITPSLFKQLRIDYGETLSCPCSSTTMAYSEFVSNTIIFHPVCSSMFVSQQWIEALYLSNASAFLVMDFRTTASSQFELLAKLCLFSQETVLQAQLDLNNTQLVTVELLSENEVQSQIDVSIEFAQTSTPVQATLSLHFLQLATRLNSFVSALNTNAAISVYLYEQNFNWYARFTQYADENTAYLASAITSCDLVNSVVPAGFYSSSYEDSTTYHFNWPINLPDFEPIPSAMVNGFFGGCNPLDALLASTLDCLFNISCLQLLGNYFPALSQANLTFINALSPSKHQNISLDNLLNNLLVEEWSSNIDYPTYFAKCTPKLCTYTEKDQTNISYMITLLLSLYGGLIIIFRLISVALIKTAFKFKFRAINTNPGIIHQMTYIQRFVQWIKQLNMFKLVTHKTPTDIKQQRITTRVYLILLAGSFLIFLLFTSLNTQTMTITESNPSLITYKYLQDLYSDTLECPCSNITIPYSTFISLRPTLHQVCLSNFVSTSWILMMKLPELKITDNGYQGFGAQHMQLLSTLCDLTNRTIDDAVHRFTMRSLATLNVLSESNFNDTLNTTLNQFIQSLLINFKLLIDTSHLFTQVDQPFTKPDNGSGLIFNITTDQISIRLNNITNSNDTSMNCICATNPQCLSQVVLSEWQTTVINGQNLSGPYTMPGMITGCFTIDSLLLSTLECFYSNFCLSILYYYMNSTQYDLNTDFGVSLIDVPPLVYEPLISSFSPNTSLQIIVQQMMVEQWNPSILFDKYYETCSPTYCTYTQTVRTKTFVGVVITFVSTIGGLTAALRLITFQLIKFIFHMLQPKVKRQKQGNYK</sequence>
<comment type="caution">
    <text evidence="2">The sequence shown here is derived from an EMBL/GenBank/DDBJ whole genome shotgun (WGS) entry which is preliminary data.</text>
</comment>
<organism evidence="2 4">
    <name type="scientific">Adineta steineri</name>
    <dbReference type="NCBI Taxonomy" id="433720"/>
    <lineage>
        <taxon>Eukaryota</taxon>
        <taxon>Metazoa</taxon>
        <taxon>Spiralia</taxon>
        <taxon>Gnathifera</taxon>
        <taxon>Rotifera</taxon>
        <taxon>Eurotatoria</taxon>
        <taxon>Bdelloidea</taxon>
        <taxon>Adinetida</taxon>
        <taxon>Adinetidae</taxon>
        <taxon>Adineta</taxon>
    </lineage>
</organism>
<keyword evidence="1" id="KW-1133">Transmembrane helix</keyword>
<keyword evidence="1" id="KW-0812">Transmembrane</keyword>
<dbReference type="Proteomes" id="UP000663844">
    <property type="component" value="Unassembled WGS sequence"/>
</dbReference>
<dbReference type="AlphaFoldDB" id="A0A814F970"/>
<name>A0A814F970_9BILA</name>
<evidence type="ECO:0000313" key="4">
    <source>
        <dbReference type="Proteomes" id="UP000663845"/>
    </source>
</evidence>
<keyword evidence="1" id="KW-0472">Membrane</keyword>
<dbReference type="Proteomes" id="UP000663845">
    <property type="component" value="Unassembled WGS sequence"/>
</dbReference>
<proteinExistence type="predicted"/>
<gene>
    <name evidence="2" type="ORF">JYZ213_LOCUS14702</name>
    <name evidence="3" type="ORF">OXD698_LOCUS25115</name>
</gene>
<feature type="transmembrane region" description="Helical" evidence="1">
    <location>
        <begin position="848"/>
        <end position="878"/>
    </location>
</feature>
<reference evidence="2" key="1">
    <citation type="submission" date="2021-02" db="EMBL/GenBank/DDBJ databases">
        <authorList>
            <person name="Nowell W R."/>
        </authorList>
    </citation>
    <scope>NUCLEOTIDE SEQUENCE</scope>
</reference>
<protein>
    <recommendedName>
        <fullName evidence="5">Transmembrane protein</fullName>
    </recommendedName>
</protein>
<evidence type="ECO:0000313" key="2">
    <source>
        <dbReference type="EMBL" id="CAF0976777.1"/>
    </source>
</evidence>
<evidence type="ECO:0000313" key="3">
    <source>
        <dbReference type="EMBL" id="CAF3922698.1"/>
    </source>
</evidence>
<dbReference type="EMBL" id="CAJOAZ010002373">
    <property type="protein sequence ID" value="CAF3922698.1"/>
    <property type="molecule type" value="Genomic_DNA"/>
</dbReference>
<feature type="transmembrane region" description="Helical" evidence="1">
    <location>
        <begin position="409"/>
        <end position="435"/>
    </location>
</feature>
<evidence type="ECO:0000256" key="1">
    <source>
        <dbReference type="SAM" id="Phobius"/>
    </source>
</evidence>
<feature type="transmembrane region" description="Helical" evidence="1">
    <location>
        <begin position="50"/>
        <end position="69"/>
    </location>
</feature>
<feature type="transmembrane region" description="Helical" evidence="1">
    <location>
        <begin position="492"/>
        <end position="510"/>
    </location>
</feature>
<evidence type="ECO:0008006" key="5">
    <source>
        <dbReference type="Google" id="ProtNLM"/>
    </source>
</evidence>
<accession>A0A814F970</accession>
<dbReference type="EMBL" id="CAJNOG010000123">
    <property type="protein sequence ID" value="CAF0976777.1"/>
    <property type="molecule type" value="Genomic_DNA"/>
</dbReference>